<protein>
    <submittedName>
        <fullName evidence="12">ATP-dependent helicase IRC20</fullName>
    </submittedName>
</protein>
<dbReference type="InterPro" id="IPR052583">
    <property type="entry name" value="ATP-helicase/E3_Ub-Ligase"/>
</dbReference>
<dbReference type="Pfam" id="PF26021">
    <property type="entry name" value="Ferritin_C144_05"/>
    <property type="match status" value="1"/>
</dbReference>
<dbReference type="GO" id="GO:0005634">
    <property type="term" value="C:nucleus"/>
    <property type="evidence" value="ECO:0007669"/>
    <property type="project" value="TreeGrafter"/>
</dbReference>
<dbReference type="Gene3D" id="3.30.40.10">
    <property type="entry name" value="Zinc/RING finger domain, C3HC4 (zinc finger)"/>
    <property type="match status" value="1"/>
</dbReference>
<dbReference type="GO" id="GO:0005524">
    <property type="term" value="F:ATP binding"/>
    <property type="evidence" value="ECO:0007669"/>
    <property type="project" value="InterPro"/>
</dbReference>
<dbReference type="GO" id="GO:0061630">
    <property type="term" value="F:ubiquitin protein ligase activity"/>
    <property type="evidence" value="ECO:0007669"/>
    <property type="project" value="TreeGrafter"/>
</dbReference>
<reference evidence="12" key="2">
    <citation type="submission" date="2023-05" db="EMBL/GenBank/DDBJ databases">
        <authorList>
            <consortium name="Lawrence Berkeley National Laboratory"/>
            <person name="Steindorff A."/>
            <person name="Hensen N."/>
            <person name="Bonometti L."/>
            <person name="Westerberg I."/>
            <person name="Brannstrom I.O."/>
            <person name="Guillou S."/>
            <person name="Cros-Aarteil S."/>
            <person name="Calhoun S."/>
            <person name="Haridas S."/>
            <person name="Kuo A."/>
            <person name="Mondo S."/>
            <person name="Pangilinan J."/>
            <person name="Riley R."/>
            <person name="Labutti K."/>
            <person name="Andreopoulos B."/>
            <person name="Lipzen A."/>
            <person name="Chen C."/>
            <person name="Yanf M."/>
            <person name="Daum C."/>
            <person name="Ng V."/>
            <person name="Clum A."/>
            <person name="Ohm R."/>
            <person name="Martin F."/>
            <person name="Silar P."/>
            <person name="Natvig D."/>
            <person name="Lalanne C."/>
            <person name="Gautier V."/>
            <person name="Ament-Velasquez S.L."/>
            <person name="Kruys A."/>
            <person name="Hutchinson M.I."/>
            <person name="Powell A.J."/>
            <person name="Barry K."/>
            <person name="Miller A.N."/>
            <person name="Grigoriev I.V."/>
            <person name="Debuchy R."/>
            <person name="Gladieux P."/>
            <person name="Thoren M.H."/>
            <person name="Johannesson H."/>
        </authorList>
    </citation>
    <scope>NUCLEOTIDE SEQUENCE</scope>
    <source>
        <strain evidence="12">CBS 990.96</strain>
    </source>
</reference>
<dbReference type="InterPro" id="IPR027417">
    <property type="entry name" value="P-loop_NTPase"/>
</dbReference>
<dbReference type="GO" id="GO:0004386">
    <property type="term" value="F:helicase activity"/>
    <property type="evidence" value="ECO:0007669"/>
    <property type="project" value="UniProtKB-KW"/>
</dbReference>
<keyword evidence="4" id="KW-0378">Hydrolase</keyword>
<evidence type="ECO:0000259" key="11">
    <source>
        <dbReference type="PROSITE" id="PS51194"/>
    </source>
</evidence>
<dbReference type="Pfam" id="PF00176">
    <property type="entry name" value="SNF2-rel_dom"/>
    <property type="match status" value="1"/>
</dbReference>
<feature type="domain" description="Helicase ATP-binding" evidence="10">
    <location>
        <begin position="325"/>
        <end position="528"/>
    </location>
</feature>
<feature type="region of interest" description="Disordered" evidence="8">
    <location>
        <begin position="1189"/>
        <end position="1208"/>
    </location>
</feature>
<dbReference type="SMART" id="SM00490">
    <property type="entry name" value="HELICc"/>
    <property type="match status" value="1"/>
</dbReference>
<name>A0AAN7H6X1_9PEZI</name>
<dbReference type="InterPro" id="IPR038718">
    <property type="entry name" value="SNF2-like_sf"/>
</dbReference>
<evidence type="ECO:0000256" key="1">
    <source>
        <dbReference type="ARBA" id="ARBA00022723"/>
    </source>
</evidence>
<dbReference type="InterPro" id="IPR013083">
    <property type="entry name" value="Znf_RING/FYVE/PHD"/>
</dbReference>
<evidence type="ECO:0000256" key="7">
    <source>
        <dbReference type="PROSITE-ProRule" id="PRU00175"/>
    </source>
</evidence>
<reference evidence="12" key="1">
    <citation type="journal article" date="2023" name="Mol. Phylogenet. Evol.">
        <title>Genome-scale phylogeny and comparative genomics of the fungal order Sordariales.</title>
        <authorList>
            <person name="Hensen N."/>
            <person name="Bonometti L."/>
            <person name="Westerberg I."/>
            <person name="Brannstrom I.O."/>
            <person name="Guillou S."/>
            <person name="Cros-Aarteil S."/>
            <person name="Calhoun S."/>
            <person name="Haridas S."/>
            <person name="Kuo A."/>
            <person name="Mondo S."/>
            <person name="Pangilinan J."/>
            <person name="Riley R."/>
            <person name="LaButti K."/>
            <person name="Andreopoulos B."/>
            <person name="Lipzen A."/>
            <person name="Chen C."/>
            <person name="Yan M."/>
            <person name="Daum C."/>
            <person name="Ng V."/>
            <person name="Clum A."/>
            <person name="Steindorff A."/>
            <person name="Ohm R.A."/>
            <person name="Martin F."/>
            <person name="Silar P."/>
            <person name="Natvig D.O."/>
            <person name="Lalanne C."/>
            <person name="Gautier V."/>
            <person name="Ament-Velasquez S.L."/>
            <person name="Kruys A."/>
            <person name="Hutchinson M.I."/>
            <person name="Powell A.J."/>
            <person name="Barry K."/>
            <person name="Miller A.N."/>
            <person name="Grigoriev I.V."/>
            <person name="Debuchy R."/>
            <person name="Gladieux P."/>
            <person name="Hiltunen Thoren M."/>
            <person name="Johannesson H."/>
        </authorList>
    </citation>
    <scope>NUCLEOTIDE SEQUENCE</scope>
    <source>
        <strain evidence="12">CBS 990.96</strain>
    </source>
</reference>
<keyword evidence="2" id="KW-0547">Nucleotide-binding</keyword>
<dbReference type="InterPro" id="IPR049730">
    <property type="entry name" value="SNF2/RAD54-like_C"/>
</dbReference>
<dbReference type="SUPFAM" id="SSF52540">
    <property type="entry name" value="P-loop containing nucleoside triphosphate hydrolases"/>
    <property type="match status" value="2"/>
</dbReference>
<evidence type="ECO:0000259" key="9">
    <source>
        <dbReference type="PROSITE" id="PS50089"/>
    </source>
</evidence>
<feature type="domain" description="Helicase C-terminal" evidence="11">
    <location>
        <begin position="1244"/>
        <end position="1396"/>
    </location>
</feature>
<dbReference type="FunFam" id="3.40.50.300:FF:001870">
    <property type="entry name" value="SNF2 family helicase/ATPase, putative"/>
    <property type="match status" value="1"/>
</dbReference>
<keyword evidence="5" id="KW-0862">Zinc</keyword>
<keyword evidence="13" id="KW-1185">Reference proteome</keyword>
<dbReference type="InterPro" id="IPR017907">
    <property type="entry name" value="Znf_RING_CS"/>
</dbReference>
<feature type="compositionally biased region" description="Low complexity" evidence="8">
    <location>
        <begin position="1193"/>
        <end position="1208"/>
    </location>
</feature>
<organism evidence="12 13">
    <name type="scientific">Podospora fimiseda</name>
    <dbReference type="NCBI Taxonomy" id="252190"/>
    <lineage>
        <taxon>Eukaryota</taxon>
        <taxon>Fungi</taxon>
        <taxon>Dikarya</taxon>
        <taxon>Ascomycota</taxon>
        <taxon>Pezizomycotina</taxon>
        <taxon>Sordariomycetes</taxon>
        <taxon>Sordariomycetidae</taxon>
        <taxon>Sordariales</taxon>
        <taxon>Podosporaceae</taxon>
        <taxon>Podospora</taxon>
    </lineage>
</organism>
<proteinExistence type="predicted"/>
<evidence type="ECO:0000256" key="5">
    <source>
        <dbReference type="ARBA" id="ARBA00022833"/>
    </source>
</evidence>
<dbReference type="GO" id="GO:0006974">
    <property type="term" value="P:DNA damage response"/>
    <property type="evidence" value="ECO:0007669"/>
    <property type="project" value="TreeGrafter"/>
</dbReference>
<gene>
    <name evidence="12" type="ORF">QBC38DRAFT_384031</name>
</gene>
<sequence length="1491" mass="167412">MPHTKSLPRRLKAATFVVPDSEAENATLLLGTLRAIPAESDKSGRPSKRLKVSVGSVAVAQETLKLPGIKFSHLDDAFLPFRKNIQGAVVCHLTEDSNSDDNWLLHVRSHPTSVGPHFCISYQLRKSELSKAVELALTVLSIQGAKTEDQGCIWASADVLAEVDGASLALNLEVKVHWNEQTTIWGSKKANSESQQALRKQVISVWYPTLELPPKSVSTWSPQDFYEATCVPDRKAFDLEVSSMEIPGLEAKLYPFQRRAVQWLLKREGVHWSQTIENHAGVIEPYSSPADSEPPASFTKLDDIDGNVYYFSPLVPAVTKSGALFQPYQRLRGGILAEEMGLGKTLEIISLVLLHQRPESSVMVYDSFLGRELLSTPATLIVVPSTLLEQWLSELKQHAPGLNIHYYPGLRKASKLQAEEENSAEHLAAQDIVVTTYEVLRSDIWSVYDEPQRSMRNQKQYERVKSPLVQLSWWRVCIDEAQMVENWTSKAAQLARLIPRVNSWGITGTPVKDSISQDLRGLLIFLRYNIYSFDTTVWNRLMTLDKVSFTRIFHLISMRHTKALVRHEIAIPPQKRYVITMPFTAVEEQHYQNLFKELAATCGLDAEGYPIQEGWSSEDPSVQSAMRIALDRLRQTALHPEVGIQNRKALRQKTGPLRTVSEVLGAMLEQSDAALRADQRNLLSAKLTKGKILACQKRVKDALDIWQGVLSKTTKMVSECRQKLESATEESQRLNSTQVGELTKSTDDELDRDEGVSAQVGEARRRLRSALEIQHKAVFFCANAYFTMKSDSENVVPDSEEFKRLETLEVDGYDQAKVIRKEIFQESHKKATKLMQRLASLAAEQRFAELPPVKFTKHSGLETHKVVEALIEIGEGLDDQANVLDEWREHVIQLLLKPLVDEDNEEVTGDEYEQSTKLQDEILVYLQSLRTALADRSASVTGQKNFLVEHETRVAQRMASEGDGPFPDKLLELLNIREKIKPPFVEAYNLGSLRGLVSELRSLHAKLLHESVSGNSRAAAEMEIVNKLLKFTTKQQTEQSKATASVEKELEKFNDTLNARIEFYRQLQEISDTLGDYQGSEEDEALATALKAIEKQEDSLQSKVEAAEAKHRYLLHLKEADSSTEEQRMCIICQSPFSIGVLTICGHQFCKECITLWFKAHRNCPVCKRKLQASNLHDITLKPQELRLHADSGDGQDTSQSSQKQTSQTAHKTLAIYKEFNPEKLAEIKNIDLDGPNFTTKVDTLVRHLLWLRQSDPGAKSIVFSQYKDFLDVLAEAFSRYRIGFTSFDQADGVTLFKEDPSTEVFLLSARAHASGLNLVNASHVFLCEPLLNTALELQAIARVDRIGQGHETTVWLYIVDGTVEESIYNLSVKRRMEHMTSHKEKEFEEEIESNSATPTVPAGLDDASLDAANSFEMQQAHLTKLMGKNGISGEAVDGGDLWTCLFGHLRKIGGFDGAGEERRMLENPVMRGFLAAEAADRRRNGASSNS</sequence>
<dbReference type="SMART" id="SM00184">
    <property type="entry name" value="RING"/>
    <property type="match status" value="1"/>
</dbReference>
<dbReference type="Gene3D" id="3.40.50.300">
    <property type="entry name" value="P-loop containing nucleotide triphosphate hydrolases"/>
    <property type="match status" value="1"/>
</dbReference>
<dbReference type="CDD" id="cd18070">
    <property type="entry name" value="DEXQc_SHPRH"/>
    <property type="match status" value="1"/>
</dbReference>
<feature type="domain" description="RING-type" evidence="9">
    <location>
        <begin position="1130"/>
        <end position="1168"/>
    </location>
</feature>
<evidence type="ECO:0000256" key="8">
    <source>
        <dbReference type="SAM" id="MobiDB-lite"/>
    </source>
</evidence>
<dbReference type="GO" id="GO:0016787">
    <property type="term" value="F:hydrolase activity"/>
    <property type="evidence" value="ECO:0007669"/>
    <property type="project" value="UniProtKB-KW"/>
</dbReference>
<comment type="caution">
    <text evidence="12">The sequence shown here is derived from an EMBL/GenBank/DDBJ whole genome shotgun (WGS) entry which is preliminary data.</text>
</comment>
<keyword evidence="6" id="KW-0067">ATP-binding</keyword>
<dbReference type="PROSITE" id="PS51194">
    <property type="entry name" value="HELICASE_CTER"/>
    <property type="match status" value="1"/>
</dbReference>
<evidence type="ECO:0000256" key="2">
    <source>
        <dbReference type="ARBA" id="ARBA00022741"/>
    </source>
</evidence>
<evidence type="ECO:0000313" key="12">
    <source>
        <dbReference type="EMBL" id="KAK4230359.1"/>
    </source>
</evidence>
<dbReference type="EMBL" id="MU865299">
    <property type="protein sequence ID" value="KAK4230359.1"/>
    <property type="molecule type" value="Genomic_DNA"/>
</dbReference>
<evidence type="ECO:0000256" key="6">
    <source>
        <dbReference type="ARBA" id="ARBA00022840"/>
    </source>
</evidence>
<dbReference type="Pfam" id="PF00271">
    <property type="entry name" value="Helicase_C"/>
    <property type="match status" value="1"/>
</dbReference>
<dbReference type="PROSITE" id="PS51192">
    <property type="entry name" value="HELICASE_ATP_BIND_1"/>
    <property type="match status" value="1"/>
</dbReference>
<keyword evidence="12" id="KW-0347">Helicase</keyword>
<dbReference type="GO" id="GO:0008270">
    <property type="term" value="F:zinc ion binding"/>
    <property type="evidence" value="ECO:0007669"/>
    <property type="project" value="UniProtKB-KW"/>
</dbReference>
<accession>A0AAN7H6X1</accession>
<evidence type="ECO:0000259" key="10">
    <source>
        <dbReference type="PROSITE" id="PS51192"/>
    </source>
</evidence>
<dbReference type="SUPFAM" id="SSF57850">
    <property type="entry name" value="RING/U-box"/>
    <property type="match status" value="1"/>
</dbReference>
<evidence type="ECO:0000256" key="4">
    <source>
        <dbReference type="ARBA" id="ARBA00022801"/>
    </source>
</evidence>
<dbReference type="InterPro" id="IPR001650">
    <property type="entry name" value="Helicase_C-like"/>
</dbReference>
<dbReference type="InterPro" id="IPR059033">
    <property type="entry name" value="C144_05_dom"/>
</dbReference>
<dbReference type="Pfam" id="PF13639">
    <property type="entry name" value="zf-RING_2"/>
    <property type="match status" value="1"/>
</dbReference>
<dbReference type="PROSITE" id="PS00518">
    <property type="entry name" value="ZF_RING_1"/>
    <property type="match status" value="1"/>
</dbReference>
<dbReference type="Proteomes" id="UP001301958">
    <property type="component" value="Unassembled WGS sequence"/>
</dbReference>
<dbReference type="CDD" id="cd18793">
    <property type="entry name" value="SF2_C_SNF"/>
    <property type="match status" value="1"/>
</dbReference>
<keyword evidence="1" id="KW-0479">Metal-binding</keyword>
<dbReference type="PANTHER" id="PTHR45865">
    <property type="entry name" value="E3 UBIQUITIN-PROTEIN LIGASE SHPRH FAMILY MEMBER"/>
    <property type="match status" value="1"/>
</dbReference>
<dbReference type="InterPro" id="IPR000330">
    <property type="entry name" value="SNF2_N"/>
</dbReference>
<dbReference type="PANTHER" id="PTHR45865:SF1">
    <property type="entry name" value="E3 UBIQUITIN-PROTEIN LIGASE SHPRH"/>
    <property type="match status" value="1"/>
</dbReference>
<dbReference type="InterPro" id="IPR001841">
    <property type="entry name" value="Znf_RING"/>
</dbReference>
<dbReference type="Gene3D" id="3.40.50.10810">
    <property type="entry name" value="Tandem AAA-ATPase domain"/>
    <property type="match status" value="1"/>
</dbReference>
<feature type="region of interest" description="Disordered" evidence="8">
    <location>
        <begin position="725"/>
        <end position="750"/>
    </location>
</feature>
<dbReference type="GO" id="GO:0000209">
    <property type="term" value="P:protein polyubiquitination"/>
    <property type="evidence" value="ECO:0007669"/>
    <property type="project" value="TreeGrafter"/>
</dbReference>
<dbReference type="SMART" id="SM00487">
    <property type="entry name" value="DEXDc"/>
    <property type="match status" value="1"/>
</dbReference>
<evidence type="ECO:0000313" key="13">
    <source>
        <dbReference type="Proteomes" id="UP001301958"/>
    </source>
</evidence>
<keyword evidence="3 7" id="KW-0863">Zinc-finger</keyword>
<dbReference type="PROSITE" id="PS50089">
    <property type="entry name" value="ZF_RING_2"/>
    <property type="match status" value="1"/>
</dbReference>
<dbReference type="FunFam" id="3.40.50.10810:FF:000059">
    <property type="entry name" value="SNF2 family helicase/ATPase, putative"/>
    <property type="match status" value="1"/>
</dbReference>
<dbReference type="InterPro" id="IPR014001">
    <property type="entry name" value="Helicase_ATP-bd"/>
</dbReference>
<evidence type="ECO:0000256" key="3">
    <source>
        <dbReference type="ARBA" id="ARBA00022771"/>
    </source>
</evidence>